<gene>
    <name evidence="2" type="ORF">GF068_11260</name>
</gene>
<evidence type="ECO:0000256" key="1">
    <source>
        <dbReference type="SAM" id="MobiDB-lite"/>
    </source>
</evidence>
<reference evidence="2 3" key="1">
    <citation type="submission" date="2019-10" db="EMBL/GenBank/DDBJ databases">
        <title>A soil myxobacterium in the family Polyangiaceae.</title>
        <authorList>
            <person name="Li Y."/>
            <person name="Wang J."/>
        </authorList>
    </citation>
    <scope>NUCLEOTIDE SEQUENCE [LARGE SCALE GENOMIC DNA]</scope>
    <source>
        <strain evidence="2 3">DSM 14734</strain>
    </source>
</reference>
<accession>A0A6N7PUK9</accession>
<protein>
    <submittedName>
        <fullName evidence="2">Uncharacterized protein</fullName>
    </submittedName>
</protein>
<evidence type="ECO:0000313" key="2">
    <source>
        <dbReference type="EMBL" id="MRG92501.1"/>
    </source>
</evidence>
<evidence type="ECO:0000313" key="3">
    <source>
        <dbReference type="Proteomes" id="UP000440224"/>
    </source>
</evidence>
<name>A0A6N7PUK9_9BACT</name>
<keyword evidence="3" id="KW-1185">Reference proteome</keyword>
<dbReference type="EMBL" id="WJIE01000003">
    <property type="protein sequence ID" value="MRG92501.1"/>
    <property type="molecule type" value="Genomic_DNA"/>
</dbReference>
<sequence length="115" mass="12176">MRKVSMRPQATSTSKKATAVATGGRTKRKAGAAEDEAPPDLTTELALGSDGVIYVNAEGVDPARYAGRKMFQGFAMTPEEAEIAVMEIHRLAFNVTVSAQAGARKAKKGKPIKGR</sequence>
<feature type="region of interest" description="Disordered" evidence="1">
    <location>
        <begin position="1"/>
        <end position="42"/>
    </location>
</feature>
<comment type="caution">
    <text evidence="2">The sequence shown here is derived from an EMBL/GenBank/DDBJ whole genome shotgun (WGS) entry which is preliminary data.</text>
</comment>
<dbReference type="OrthoDB" id="5534882at2"/>
<dbReference type="Proteomes" id="UP000440224">
    <property type="component" value="Unassembled WGS sequence"/>
</dbReference>
<dbReference type="AlphaFoldDB" id="A0A6N7PUK9"/>
<dbReference type="RefSeq" id="WP_153819371.1">
    <property type="nucleotide sequence ID" value="NZ_WJIE01000003.1"/>
</dbReference>
<organism evidence="2 3">
    <name type="scientific">Polyangium spumosum</name>
    <dbReference type="NCBI Taxonomy" id="889282"/>
    <lineage>
        <taxon>Bacteria</taxon>
        <taxon>Pseudomonadati</taxon>
        <taxon>Myxococcota</taxon>
        <taxon>Polyangia</taxon>
        <taxon>Polyangiales</taxon>
        <taxon>Polyangiaceae</taxon>
        <taxon>Polyangium</taxon>
    </lineage>
</organism>
<proteinExistence type="predicted"/>
<feature type="compositionally biased region" description="Low complexity" evidence="1">
    <location>
        <begin position="10"/>
        <end position="22"/>
    </location>
</feature>